<organism evidence="2 3">
    <name type="scientific">Letharia columbiana</name>
    <dbReference type="NCBI Taxonomy" id="112416"/>
    <lineage>
        <taxon>Eukaryota</taxon>
        <taxon>Fungi</taxon>
        <taxon>Dikarya</taxon>
        <taxon>Ascomycota</taxon>
        <taxon>Pezizomycotina</taxon>
        <taxon>Lecanoromycetes</taxon>
        <taxon>OSLEUM clade</taxon>
        <taxon>Lecanoromycetidae</taxon>
        <taxon>Lecanorales</taxon>
        <taxon>Lecanorineae</taxon>
        <taxon>Parmeliaceae</taxon>
        <taxon>Letharia</taxon>
    </lineage>
</organism>
<name>A0A8H6L596_9LECA</name>
<feature type="compositionally biased region" description="Polar residues" evidence="1">
    <location>
        <begin position="1"/>
        <end position="10"/>
    </location>
</feature>
<evidence type="ECO:0000256" key="1">
    <source>
        <dbReference type="SAM" id="MobiDB-lite"/>
    </source>
</evidence>
<protein>
    <submittedName>
        <fullName evidence="2">Uncharacterized protein</fullName>
    </submittedName>
</protein>
<accession>A0A8H6L596</accession>
<dbReference type="Proteomes" id="UP000578531">
    <property type="component" value="Unassembled WGS sequence"/>
</dbReference>
<keyword evidence="3" id="KW-1185">Reference proteome</keyword>
<dbReference type="OrthoDB" id="5340420at2759"/>
<comment type="caution">
    <text evidence="2">The sequence shown here is derived from an EMBL/GenBank/DDBJ whole genome shotgun (WGS) entry which is preliminary data.</text>
</comment>
<dbReference type="GeneID" id="59287322"/>
<feature type="region of interest" description="Disordered" evidence="1">
    <location>
        <begin position="1"/>
        <end position="32"/>
    </location>
</feature>
<sequence>MSTETVNLTDPPNNTTPNTEHFPEDNPNMESKPANTFTGAAKLLPQQLVLPDAAEALKRAKIERFLQGTATFEQEQEAKAHASAAAPYFNLPARGQSMCAYELPVGLGHISGSLKIDDPPTPMRIGNLSTFIQKTDPLTGIKYWVGLTWAEIFFPVLGERPSSVAGSKAYEVVLKQPIGDGGHIVRENVVTTGRVVGVVVAELPHETVSVRIQDWFSKSDMFKKGRWNQLDKPTRTIQARVGAGADLAVTHTAMRGGNNEENSVRASCDETQR</sequence>
<dbReference type="AlphaFoldDB" id="A0A8H6L596"/>
<evidence type="ECO:0000313" key="3">
    <source>
        <dbReference type="Proteomes" id="UP000578531"/>
    </source>
</evidence>
<dbReference type="RefSeq" id="XP_037165384.1">
    <property type="nucleotide sequence ID" value="XM_037307575.1"/>
</dbReference>
<reference evidence="2 3" key="1">
    <citation type="journal article" date="2020" name="Genomics">
        <title>Complete, high-quality genomes from long-read metagenomic sequencing of two wolf lichen thalli reveals enigmatic genome architecture.</title>
        <authorList>
            <person name="McKenzie S.K."/>
            <person name="Walston R.F."/>
            <person name="Allen J.L."/>
        </authorList>
    </citation>
    <scope>NUCLEOTIDE SEQUENCE [LARGE SCALE GENOMIC DNA]</scope>
    <source>
        <strain evidence="2">WasteWater2</strain>
    </source>
</reference>
<proteinExistence type="predicted"/>
<dbReference type="EMBL" id="JACCJC010000021">
    <property type="protein sequence ID" value="KAF6236032.1"/>
    <property type="molecule type" value="Genomic_DNA"/>
</dbReference>
<evidence type="ECO:0000313" key="2">
    <source>
        <dbReference type="EMBL" id="KAF6236032.1"/>
    </source>
</evidence>
<gene>
    <name evidence="2" type="ORF">HO173_005660</name>
</gene>